<keyword evidence="1" id="KW-0472">Membrane</keyword>
<dbReference type="EMBL" id="AZDB01000009">
    <property type="protein sequence ID" value="KRK43255.1"/>
    <property type="molecule type" value="Genomic_DNA"/>
</dbReference>
<keyword evidence="1" id="KW-1133">Transmembrane helix</keyword>
<protein>
    <submittedName>
        <fullName evidence="2">Uncharacterized protein</fullName>
    </submittedName>
</protein>
<feature type="transmembrane region" description="Helical" evidence="1">
    <location>
        <begin position="33"/>
        <end position="52"/>
    </location>
</feature>
<organism evidence="2 3">
    <name type="scientific">Companilactobacillus crustorum JCM 15951</name>
    <dbReference type="NCBI Taxonomy" id="1423737"/>
    <lineage>
        <taxon>Bacteria</taxon>
        <taxon>Bacillati</taxon>
        <taxon>Bacillota</taxon>
        <taxon>Bacilli</taxon>
        <taxon>Lactobacillales</taxon>
        <taxon>Lactobacillaceae</taxon>
        <taxon>Companilactobacillus</taxon>
    </lineage>
</organism>
<evidence type="ECO:0000256" key="1">
    <source>
        <dbReference type="SAM" id="Phobius"/>
    </source>
</evidence>
<dbReference type="RefSeq" id="WP_156401769.1">
    <property type="nucleotide sequence ID" value="NZ_AZDB01000009.1"/>
</dbReference>
<dbReference type="AlphaFoldDB" id="A0A837RKB2"/>
<proteinExistence type="predicted"/>
<comment type="caution">
    <text evidence="2">The sequence shown here is derived from an EMBL/GenBank/DDBJ whole genome shotgun (WGS) entry which is preliminary data.</text>
</comment>
<sequence length="54" mass="5841">MRKMLKMLAVAVIAGLVVAIVSTLKINGIIQSIIYVVLIGLVVYAVSLIMRVDK</sequence>
<reference evidence="2 3" key="1">
    <citation type="journal article" date="2015" name="Genome Announc.">
        <title>Expanding the biotechnology potential of lactobacilli through comparative genomics of 213 strains and associated genera.</title>
        <authorList>
            <person name="Sun Z."/>
            <person name="Harris H.M."/>
            <person name="McCann A."/>
            <person name="Guo C."/>
            <person name="Argimon S."/>
            <person name="Zhang W."/>
            <person name="Yang X."/>
            <person name="Jeffery I.B."/>
            <person name="Cooney J.C."/>
            <person name="Kagawa T.F."/>
            <person name="Liu W."/>
            <person name="Song Y."/>
            <person name="Salvetti E."/>
            <person name="Wrobel A."/>
            <person name="Rasinkangas P."/>
            <person name="Parkhill J."/>
            <person name="Rea M.C."/>
            <person name="O'Sullivan O."/>
            <person name="Ritari J."/>
            <person name="Douillard F.P."/>
            <person name="Paul Ross R."/>
            <person name="Yang R."/>
            <person name="Briner A.E."/>
            <person name="Felis G.E."/>
            <person name="de Vos W.M."/>
            <person name="Barrangou R."/>
            <person name="Klaenhammer T.R."/>
            <person name="Caufield P.W."/>
            <person name="Cui Y."/>
            <person name="Zhang H."/>
            <person name="O'Toole P.W."/>
        </authorList>
    </citation>
    <scope>NUCLEOTIDE SEQUENCE [LARGE SCALE GENOMIC DNA]</scope>
    <source>
        <strain evidence="2 3">JCM 15951</strain>
    </source>
</reference>
<gene>
    <name evidence="2" type="ORF">FD26_GL002114</name>
</gene>
<name>A0A837RKB2_9LACO</name>
<keyword evidence="1" id="KW-0812">Transmembrane</keyword>
<evidence type="ECO:0000313" key="2">
    <source>
        <dbReference type="EMBL" id="KRK43255.1"/>
    </source>
</evidence>
<accession>A0A837RKB2</accession>
<evidence type="ECO:0000313" key="3">
    <source>
        <dbReference type="Proteomes" id="UP000050964"/>
    </source>
</evidence>
<dbReference type="Proteomes" id="UP000050964">
    <property type="component" value="Unassembled WGS sequence"/>
</dbReference>